<organism evidence="3 4">
    <name type="scientific">Kwoniella dendrophila CBS 6074</name>
    <dbReference type="NCBI Taxonomy" id="1295534"/>
    <lineage>
        <taxon>Eukaryota</taxon>
        <taxon>Fungi</taxon>
        <taxon>Dikarya</taxon>
        <taxon>Basidiomycota</taxon>
        <taxon>Agaricomycotina</taxon>
        <taxon>Tremellomycetes</taxon>
        <taxon>Tremellales</taxon>
        <taxon>Cryptococcaceae</taxon>
        <taxon>Kwoniella</taxon>
    </lineage>
</organism>
<dbReference type="Gene3D" id="3.30.70.100">
    <property type="match status" value="1"/>
</dbReference>
<dbReference type="PROSITE" id="PS51502">
    <property type="entry name" value="S_R_A_B_BARREL"/>
    <property type="match status" value="1"/>
</dbReference>
<dbReference type="RefSeq" id="XP_066073461.1">
    <property type="nucleotide sequence ID" value="XM_066217364.1"/>
</dbReference>
<dbReference type="Pfam" id="PF07876">
    <property type="entry name" value="Dabb"/>
    <property type="match status" value="1"/>
</dbReference>
<dbReference type="InterPro" id="IPR013097">
    <property type="entry name" value="Dabb"/>
</dbReference>
<name>A0AAX4JQF1_9TREE</name>
<dbReference type="PANTHER" id="PTHR33178">
    <property type="match status" value="1"/>
</dbReference>
<protein>
    <recommendedName>
        <fullName evidence="2">Stress-response A/B barrel domain-containing protein</fullName>
    </recommendedName>
</protein>
<gene>
    <name evidence="3" type="ORF">L201_001575</name>
</gene>
<comment type="subunit">
    <text evidence="1">Homodimer.</text>
</comment>
<sequence>MGKIIHIVLWKLKGNHEVAKEAISALYKVPGAESMKLGPPLIDARAKGFNWGLYSVFSSSEALQKYAVSEEHVKVVENNVKPNIEDILAYDFELDA</sequence>
<dbReference type="GeneID" id="91092247"/>
<dbReference type="SUPFAM" id="SSF54909">
    <property type="entry name" value="Dimeric alpha+beta barrel"/>
    <property type="match status" value="1"/>
</dbReference>
<dbReference type="PANTHER" id="PTHR33178:SF19">
    <property type="entry name" value="STRESS-RESPONSE A_B BARREL DOMAIN-CONTAINING PROTEIN"/>
    <property type="match status" value="1"/>
</dbReference>
<dbReference type="EMBL" id="CP144099">
    <property type="protein sequence ID" value="WWC86698.1"/>
    <property type="molecule type" value="Genomic_DNA"/>
</dbReference>
<accession>A0AAX4JQF1</accession>
<evidence type="ECO:0000259" key="2">
    <source>
        <dbReference type="PROSITE" id="PS51502"/>
    </source>
</evidence>
<dbReference type="AlphaFoldDB" id="A0AAX4JQF1"/>
<reference evidence="3 4" key="1">
    <citation type="submission" date="2024-01" db="EMBL/GenBank/DDBJ databases">
        <title>Comparative genomics of Cryptococcus and Kwoniella reveals pathogenesis evolution and contrasting modes of karyotype evolution via chromosome fusion or intercentromeric recombination.</title>
        <authorList>
            <person name="Coelho M.A."/>
            <person name="David-Palma M."/>
            <person name="Shea T."/>
            <person name="Bowers K."/>
            <person name="McGinley-Smith S."/>
            <person name="Mohammad A.W."/>
            <person name="Gnirke A."/>
            <person name="Yurkov A.M."/>
            <person name="Nowrousian M."/>
            <person name="Sun S."/>
            <person name="Cuomo C.A."/>
            <person name="Heitman J."/>
        </authorList>
    </citation>
    <scope>NUCLEOTIDE SEQUENCE [LARGE SCALE GENOMIC DNA]</scope>
    <source>
        <strain evidence="3 4">CBS 6074</strain>
    </source>
</reference>
<keyword evidence="4" id="KW-1185">Reference proteome</keyword>
<evidence type="ECO:0000313" key="4">
    <source>
        <dbReference type="Proteomes" id="UP001355207"/>
    </source>
</evidence>
<dbReference type="Proteomes" id="UP001355207">
    <property type="component" value="Chromosome 2"/>
</dbReference>
<evidence type="ECO:0000313" key="3">
    <source>
        <dbReference type="EMBL" id="WWC86698.1"/>
    </source>
</evidence>
<proteinExistence type="predicted"/>
<dbReference type="InterPro" id="IPR044662">
    <property type="entry name" value="HS1/DABB1-like"/>
</dbReference>
<dbReference type="SMART" id="SM00886">
    <property type="entry name" value="Dabb"/>
    <property type="match status" value="1"/>
</dbReference>
<dbReference type="InterPro" id="IPR011008">
    <property type="entry name" value="Dimeric_a/b-barrel"/>
</dbReference>
<feature type="domain" description="Stress-response A/B barrel" evidence="2">
    <location>
        <begin position="4"/>
        <end position="92"/>
    </location>
</feature>
<evidence type="ECO:0000256" key="1">
    <source>
        <dbReference type="ARBA" id="ARBA00011738"/>
    </source>
</evidence>